<sequence>MLSRYLSLYSNKQRWVGIPISEFRLLSQFRFPSLPISNTFDCSNPPLLIKVVGSVYPDPKKDRISGNFRFGYRIRIRISEDFQLSDNPTANKNKQLPILISLFSKNSFFLPLKKRQELITRFFTCQPN</sequence>
<gene>
    <name evidence="1" type="ORF">MENT_LOCUS25560</name>
</gene>
<reference evidence="1 2" key="1">
    <citation type="submission" date="2020-08" db="EMBL/GenBank/DDBJ databases">
        <authorList>
            <person name="Koutsovoulos G."/>
            <person name="Danchin GJ E."/>
        </authorList>
    </citation>
    <scope>NUCLEOTIDE SEQUENCE [LARGE SCALE GENOMIC DNA]</scope>
</reference>
<protein>
    <submittedName>
        <fullName evidence="1">Uncharacterized protein</fullName>
    </submittedName>
</protein>
<dbReference type="AlphaFoldDB" id="A0A6V7VGD4"/>
<accession>A0A6V7VGD4</accession>
<evidence type="ECO:0000313" key="2">
    <source>
        <dbReference type="Proteomes" id="UP000580250"/>
    </source>
</evidence>
<evidence type="ECO:0000313" key="1">
    <source>
        <dbReference type="EMBL" id="CAD2173923.1"/>
    </source>
</evidence>
<comment type="caution">
    <text evidence="1">The sequence shown here is derived from an EMBL/GenBank/DDBJ whole genome shotgun (WGS) entry which is preliminary data.</text>
</comment>
<name>A0A6V7VGD4_MELEN</name>
<dbReference type="EMBL" id="CAJEWN010000226">
    <property type="protein sequence ID" value="CAD2173923.1"/>
    <property type="molecule type" value="Genomic_DNA"/>
</dbReference>
<proteinExistence type="predicted"/>
<dbReference type="Proteomes" id="UP000580250">
    <property type="component" value="Unassembled WGS sequence"/>
</dbReference>
<organism evidence="1 2">
    <name type="scientific">Meloidogyne enterolobii</name>
    <name type="common">Root-knot nematode worm</name>
    <name type="synonym">Meloidogyne mayaguensis</name>
    <dbReference type="NCBI Taxonomy" id="390850"/>
    <lineage>
        <taxon>Eukaryota</taxon>
        <taxon>Metazoa</taxon>
        <taxon>Ecdysozoa</taxon>
        <taxon>Nematoda</taxon>
        <taxon>Chromadorea</taxon>
        <taxon>Rhabditida</taxon>
        <taxon>Tylenchina</taxon>
        <taxon>Tylenchomorpha</taxon>
        <taxon>Tylenchoidea</taxon>
        <taxon>Meloidogynidae</taxon>
        <taxon>Meloidogyninae</taxon>
        <taxon>Meloidogyne</taxon>
    </lineage>
</organism>